<organism evidence="7">
    <name type="scientific">Glycine soja</name>
    <name type="common">Wild soybean</name>
    <dbReference type="NCBI Taxonomy" id="3848"/>
    <lineage>
        <taxon>Eukaryota</taxon>
        <taxon>Viridiplantae</taxon>
        <taxon>Streptophyta</taxon>
        <taxon>Embryophyta</taxon>
        <taxon>Tracheophyta</taxon>
        <taxon>Spermatophyta</taxon>
        <taxon>Magnoliopsida</taxon>
        <taxon>eudicotyledons</taxon>
        <taxon>Gunneridae</taxon>
        <taxon>Pentapetalae</taxon>
        <taxon>rosids</taxon>
        <taxon>fabids</taxon>
        <taxon>Fabales</taxon>
        <taxon>Fabaceae</taxon>
        <taxon>Papilionoideae</taxon>
        <taxon>50 kb inversion clade</taxon>
        <taxon>NPAAA clade</taxon>
        <taxon>indigoferoid/millettioid clade</taxon>
        <taxon>Phaseoleae</taxon>
        <taxon>Glycine</taxon>
        <taxon>Glycine subgen. Soja</taxon>
    </lineage>
</organism>
<name>A0A0B2NXW4_GLYSO</name>
<sequence length="161" mass="19023">DDMNCAKAYVKFNCQWLLDNCLEDMDFMADKFDKGCIDHLKLVTSTPFIRFTYTEAVEILEDIVKNGKKFENEQKWVIDLAFEHERDIEAFYMRLNDDLKTVVVMDVLVPKVGKLIGGSQREEHYDEMGLPVEPYEWYLDLRRMILFATGLENIRHMIPFP</sequence>
<protein>
    <submittedName>
        <fullName evidence="7">Asparagine--tRNA ligase, cytoplasmic 1</fullName>
        <ecNumber evidence="7">6.1.1.22</ecNumber>
    </submittedName>
</protein>
<dbReference type="Proteomes" id="UP000053555">
    <property type="component" value="Unassembled WGS sequence"/>
</dbReference>
<evidence type="ECO:0000259" key="6">
    <source>
        <dbReference type="Pfam" id="PF00152"/>
    </source>
</evidence>
<keyword evidence="3" id="KW-0067">ATP-binding</keyword>
<proteinExistence type="predicted"/>
<dbReference type="Gene3D" id="3.30.930.10">
    <property type="entry name" value="Bira Bifunctional Protein, Domain 2"/>
    <property type="match status" value="1"/>
</dbReference>
<feature type="domain" description="Aminoacyl-tRNA synthetase class II (D/K/N)" evidence="6">
    <location>
        <begin position="28"/>
        <end position="128"/>
    </location>
</feature>
<feature type="non-terminal residue" evidence="7">
    <location>
        <position position="1"/>
    </location>
</feature>
<accession>A0A0B2NXW4</accession>
<keyword evidence="2" id="KW-0547">Nucleotide-binding</keyword>
<dbReference type="GO" id="GO:0005739">
    <property type="term" value="C:mitochondrion"/>
    <property type="evidence" value="ECO:0007669"/>
    <property type="project" value="TreeGrafter"/>
</dbReference>
<dbReference type="PANTHER" id="PTHR22594">
    <property type="entry name" value="ASPARTYL/LYSYL-TRNA SYNTHETASE"/>
    <property type="match status" value="1"/>
</dbReference>
<dbReference type="AlphaFoldDB" id="A0A0B2NXW4"/>
<evidence type="ECO:0000256" key="4">
    <source>
        <dbReference type="ARBA" id="ARBA00022917"/>
    </source>
</evidence>
<keyword evidence="4" id="KW-0648">Protein biosynthesis</keyword>
<dbReference type="SUPFAM" id="SSF55681">
    <property type="entry name" value="Class II aaRS and biotin synthetases"/>
    <property type="match status" value="1"/>
</dbReference>
<dbReference type="EMBL" id="KN671222">
    <property type="protein sequence ID" value="KHN00073.1"/>
    <property type="molecule type" value="Genomic_DNA"/>
</dbReference>
<evidence type="ECO:0000256" key="5">
    <source>
        <dbReference type="ARBA" id="ARBA00023146"/>
    </source>
</evidence>
<dbReference type="GO" id="GO:0004816">
    <property type="term" value="F:asparagine-tRNA ligase activity"/>
    <property type="evidence" value="ECO:0007669"/>
    <property type="project" value="UniProtKB-EC"/>
</dbReference>
<keyword evidence="1 7" id="KW-0436">Ligase</keyword>
<evidence type="ECO:0000256" key="1">
    <source>
        <dbReference type="ARBA" id="ARBA00022598"/>
    </source>
</evidence>
<keyword evidence="5" id="KW-0030">Aminoacyl-tRNA synthetase</keyword>
<dbReference type="GO" id="GO:0006421">
    <property type="term" value="P:asparaginyl-tRNA aminoacylation"/>
    <property type="evidence" value="ECO:0007669"/>
    <property type="project" value="TreeGrafter"/>
</dbReference>
<evidence type="ECO:0000256" key="3">
    <source>
        <dbReference type="ARBA" id="ARBA00022840"/>
    </source>
</evidence>
<dbReference type="PANTHER" id="PTHR22594:SF54">
    <property type="entry name" value="ASPARAGINE--TRNA LIGASE, CYTOPLASMIC 1-RELATED"/>
    <property type="match status" value="1"/>
</dbReference>
<dbReference type="GO" id="GO:0005524">
    <property type="term" value="F:ATP binding"/>
    <property type="evidence" value="ECO:0007669"/>
    <property type="project" value="UniProtKB-KW"/>
</dbReference>
<dbReference type="InterPro" id="IPR045864">
    <property type="entry name" value="aa-tRNA-synth_II/BPL/LPL"/>
</dbReference>
<reference evidence="7" key="1">
    <citation type="submission" date="2014-07" db="EMBL/GenBank/DDBJ databases">
        <title>Identification of a novel salt tolerance gene in wild soybean by whole-genome sequencing.</title>
        <authorList>
            <person name="Lam H.-M."/>
            <person name="Qi X."/>
            <person name="Li M.-W."/>
            <person name="Liu X."/>
            <person name="Xie M."/>
            <person name="Ni M."/>
            <person name="Xu X."/>
        </authorList>
    </citation>
    <scope>NUCLEOTIDE SEQUENCE [LARGE SCALE GENOMIC DNA]</scope>
    <source>
        <tissue evidence="7">Root</tissue>
    </source>
</reference>
<dbReference type="Pfam" id="PF00152">
    <property type="entry name" value="tRNA-synt_2"/>
    <property type="match status" value="1"/>
</dbReference>
<dbReference type="EC" id="6.1.1.22" evidence="7"/>
<evidence type="ECO:0000313" key="7">
    <source>
        <dbReference type="EMBL" id="KHN00073.1"/>
    </source>
</evidence>
<evidence type="ECO:0000256" key="2">
    <source>
        <dbReference type="ARBA" id="ARBA00022741"/>
    </source>
</evidence>
<dbReference type="InterPro" id="IPR004364">
    <property type="entry name" value="Aa-tRNA-synt_II"/>
</dbReference>
<gene>
    <name evidence="7" type="ORF">glysoja_040771</name>
</gene>